<evidence type="ECO:0000313" key="14">
    <source>
        <dbReference type="Proteomes" id="UP000004671"/>
    </source>
</evidence>
<keyword evidence="9 10" id="KW-0143">Chaperone</keyword>
<evidence type="ECO:0000256" key="10">
    <source>
        <dbReference type="RuleBase" id="RU364116"/>
    </source>
</evidence>
<evidence type="ECO:0000256" key="4">
    <source>
        <dbReference type="ARBA" id="ARBA00022617"/>
    </source>
</evidence>
<dbReference type="PANTHER" id="PTHR13932">
    <property type="entry name" value="COPROPORPHYRINIGEN III OXIDASE"/>
    <property type="match status" value="1"/>
</dbReference>
<dbReference type="InterPro" id="IPR004559">
    <property type="entry name" value="HemW-like"/>
</dbReference>
<comment type="cofactor">
    <cofactor evidence="1">
        <name>[4Fe-4S] cluster</name>
        <dbReference type="ChEBI" id="CHEBI:49883"/>
    </cofactor>
</comment>
<evidence type="ECO:0000256" key="9">
    <source>
        <dbReference type="ARBA" id="ARBA00023186"/>
    </source>
</evidence>
<dbReference type="InterPro" id="IPR013785">
    <property type="entry name" value="Aldolase_TIM"/>
</dbReference>
<dbReference type="SUPFAM" id="SSF102114">
    <property type="entry name" value="Radical SAM enzymes"/>
    <property type="match status" value="1"/>
</dbReference>
<dbReference type="SFLD" id="SFLDG01065">
    <property type="entry name" value="anaerobic_coproporphyrinogen-I"/>
    <property type="match status" value="1"/>
</dbReference>
<keyword evidence="4 10" id="KW-0349">Heme</keyword>
<dbReference type="PANTHER" id="PTHR13932:SF5">
    <property type="entry name" value="RADICAL S-ADENOSYL METHIONINE DOMAIN-CONTAINING PROTEIN 1, MITOCHONDRIAL"/>
    <property type="match status" value="1"/>
</dbReference>
<dbReference type="EMBL" id="CM001402">
    <property type="protein sequence ID" value="EHO41490.1"/>
    <property type="molecule type" value="Genomic_DNA"/>
</dbReference>
<evidence type="ECO:0000256" key="3">
    <source>
        <dbReference type="ARBA" id="ARBA00017228"/>
    </source>
</evidence>
<dbReference type="Pfam" id="PF06969">
    <property type="entry name" value="HemN_C"/>
    <property type="match status" value="1"/>
</dbReference>
<comment type="similarity">
    <text evidence="2">Belongs to the anaerobic coproporphyrinogen-III oxidase family. HemW subfamily.</text>
</comment>
<dbReference type="InterPro" id="IPR006638">
    <property type="entry name" value="Elp3/MiaA/NifB-like_rSAM"/>
</dbReference>
<dbReference type="InParanoid" id="H1XTL5"/>
<name>H1XTL5_CALAY</name>
<evidence type="ECO:0000256" key="7">
    <source>
        <dbReference type="ARBA" id="ARBA00023004"/>
    </source>
</evidence>
<evidence type="ECO:0000259" key="11">
    <source>
        <dbReference type="PROSITE" id="PS51918"/>
    </source>
</evidence>
<protein>
    <recommendedName>
        <fullName evidence="3 10">Heme chaperone HemW</fullName>
    </recommendedName>
</protein>
<dbReference type="GO" id="GO:0046872">
    <property type="term" value="F:metal ion binding"/>
    <property type="evidence" value="ECO:0007669"/>
    <property type="project" value="UniProtKB-UniRule"/>
</dbReference>
<dbReference type="GO" id="GO:0006779">
    <property type="term" value="P:porphyrin-containing compound biosynthetic process"/>
    <property type="evidence" value="ECO:0007669"/>
    <property type="project" value="InterPro"/>
</dbReference>
<dbReference type="SFLD" id="SFLDS00029">
    <property type="entry name" value="Radical_SAM"/>
    <property type="match status" value="1"/>
</dbReference>
<dbReference type="GO" id="GO:0051539">
    <property type="term" value="F:4 iron, 4 sulfur cluster binding"/>
    <property type="evidence" value="ECO:0007669"/>
    <property type="project" value="UniProtKB-UniRule"/>
</dbReference>
<dbReference type="Proteomes" id="UP000183868">
    <property type="component" value="Chromosome"/>
</dbReference>
<dbReference type="FunCoup" id="H1XTL5">
    <property type="interactions" value="543"/>
</dbReference>
<organism evidence="13 14">
    <name type="scientific">Caldithrix abyssi DSM 13497</name>
    <dbReference type="NCBI Taxonomy" id="880073"/>
    <lineage>
        <taxon>Bacteria</taxon>
        <taxon>Pseudomonadati</taxon>
        <taxon>Calditrichota</taxon>
        <taxon>Calditrichia</taxon>
        <taxon>Calditrichales</taxon>
        <taxon>Calditrichaceae</taxon>
        <taxon>Caldithrix</taxon>
    </lineage>
</organism>
<dbReference type="SFLD" id="SFLDF00288">
    <property type="entry name" value="HemN-like__clustered_with_nucl"/>
    <property type="match status" value="1"/>
</dbReference>
<dbReference type="NCBIfam" id="TIGR00539">
    <property type="entry name" value="hemN_rel"/>
    <property type="match status" value="1"/>
</dbReference>
<dbReference type="GO" id="GO:0004109">
    <property type="term" value="F:coproporphyrinogen oxidase activity"/>
    <property type="evidence" value="ECO:0007669"/>
    <property type="project" value="InterPro"/>
</dbReference>
<dbReference type="Proteomes" id="UP000004671">
    <property type="component" value="Chromosome"/>
</dbReference>
<accession>H1XTL5</accession>
<dbReference type="SFLD" id="SFLDF00562">
    <property type="entry name" value="HemN-like__clustered_with_heat"/>
    <property type="match status" value="1"/>
</dbReference>
<sequence length="386" mass="44922" precursor="true">MSGEKANISFNPGIYLHIPFCEHKCGYCDFYSITNRSQQALFVEALCQEMEQVAEQIRPAETFDTIYFGGGTPSLLQPDQLQRILSVIQRVFAISSDCEITLEMNPGATEKEKLPVFKQLGVNRLSIGVQSFDDRELKLLERIHSARQAVETFEAARKAGFTNLGIDLIYALPGQSLNSWRATLQQALHLAPEHISAYNLIFEPGTPFYKLREKGQLNPQEEEEELRFFNFTHQFLSERGFLHYEVSNFARTASLYSRHNYKYWLHVPYLGFGPSAHSFWNDRRWGNVRSLNAYLQQLKQQRLPRAFEEQLSAQTKEFEHIFLRLRTYEGINLAYFEKTFHRSFLETYRKTINTLIDRDFAVIDAQIFRLTQKGMAVCDEILQYFA</sequence>
<keyword evidence="10" id="KW-0963">Cytoplasm</keyword>
<evidence type="ECO:0000256" key="8">
    <source>
        <dbReference type="ARBA" id="ARBA00023014"/>
    </source>
</evidence>
<evidence type="ECO:0000256" key="1">
    <source>
        <dbReference type="ARBA" id="ARBA00001966"/>
    </source>
</evidence>
<keyword evidence="7 10" id="KW-0408">Iron</keyword>
<dbReference type="InterPro" id="IPR007197">
    <property type="entry name" value="rSAM"/>
</dbReference>
<comment type="function">
    <text evidence="10">Probably acts as a heme chaperone, transferring heme to an unknown acceptor. Binds one molecule of heme per monomer, possibly covalently. Binds 1 [4Fe-4S] cluster. The cluster is coordinated with 3 cysteines and an exchangeable S-adenosyl-L-methionine.</text>
</comment>
<dbReference type="HOGENOM" id="CLU_027579_1_1_0"/>
<dbReference type="Gene3D" id="3.20.20.70">
    <property type="entry name" value="Aldolase class I"/>
    <property type="match status" value="1"/>
</dbReference>
<dbReference type="SMART" id="SM00729">
    <property type="entry name" value="Elp3"/>
    <property type="match status" value="1"/>
</dbReference>
<dbReference type="AlphaFoldDB" id="H1XTL5"/>
<keyword evidence="6 10" id="KW-0479">Metal-binding</keyword>
<dbReference type="KEGG" id="caby:Cabys_631"/>
<evidence type="ECO:0000313" key="12">
    <source>
        <dbReference type="EMBL" id="APF17382.1"/>
    </source>
</evidence>
<dbReference type="eggNOG" id="COG0635">
    <property type="taxonomic scope" value="Bacteria"/>
</dbReference>
<evidence type="ECO:0000256" key="5">
    <source>
        <dbReference type="ARBA" id="ARBA00022691"/>
    </source>
</evidence>
<dbReference type="PaxDb" id="880073-Calab_1876"/>
<gene>
    <name evidence="12" type="ORF">Cabys_631</name>
    <name evidence="13" type="ORF">Calab_1876</name>
</gene>
<dbReference type="SFLD" id="SFLDG01082">
    <property type="entry name" value="B12-binding_domain_containing"/>
    <property type="match status" value="1"/>
</dbReference>
<proteinExistence type="inferred from homology"/>
<reference evidence="13 14" key="1">
    <citation type="submission" date="2011-09" db="EMBL/GenBank/DDBJ databases">
        <title>The permanent draft genome of Caldithrix abyssi DSM 13497.</title>
        <authorList>
            <consortium name="US DOE Joint Genome Institute (JGI-PGF)"/>
            <person name="Lucas S."/>
            <person name="Han J."/>
            <person name="Lapidus A."/>
            <person name="Bruce D."/>
            <person name="Goodwin L."/>
            <person name="Pitluck S."/>
            <person name="Peters L."/>
            <person name="Kyrpides N."/>
            <person name="Mavromatis K."/>
            <person name="Ivanova N."/>
            <person name="Mikhailova N."/>
            <person name="Chertkov O."/>
            <person name="Detter J.C."/>
            <person name="Tapia R."/>
            <person name="Han C."/>
            <person name="Land M."/>
            <person name="Hauser L."/>
            <person name="Markowitz V."/>
            <person name="Cheng J.-F."/>
            <person name="Hugenholtz P."/>
            <person name="Woyke T."/>
            <person name="Wu D."/>
            <person name="Spring S."/>
            <person name="Brambilla E."/>
            <person name="Klenk H.-P."/>
            <person name="Eisen J.A."/>
        </authorList>
    </citation>
    <scope>NUCLEOTIDE SEQUENCE [LARGE SCALE GENOMIC DNA]</scope>
    <source>
        <strain evidence="13 14">DSM 13497</strain>
    </source>
</reference>
<evidence type="ECO:0000313" key="13">
    <source>
        <dbReference type="EMBL" id="EHO41490.1"/>
    </source>
</evidence>
<comment type="subcellular location">
    <subcellularLocation>
        <location evidence="10">Cytoplasm</location>
    </subcellularLocation>
</comment>
<dbReference type="Pfam" id="PF04055">
    <property type="entry name" value="Radical_SAM"/>
    <property type="match status" value="1"/>
</dbReference>
<dbReference type="InterPro" id="IPR058240">
    <property type="entry name" value="rSAM_sf"/>
</dbReference>
<dbReference type="InterPro" id="IPR010723">
    <property type="entry name" value="HemN_C"/>
</dbReference>
<evidence type="ECO:0000256" key="2">
    <source>
        <dbReference type="ARBA" id="ARBA00006100"/>
    </source>
</evidence>
<dbReference type="InterPro" id="IPR034505">
    <property type="entry name" value="Coproporphyrinogen-III_oxidase"/>
</dbReference>
<evidence type="ECO:0000313" key="15">
    <source>
        <dbReference type="Proteomes" id="UP000183868"/>
    </source>
</evidence>
<keyword evidence="5 10" id="KW-0949">S-adenosyl-L-methionine</keyword>
<dbReference type="CDD" id="cd01335">
    <property type="entry name" value="Radical_SAM"/>
    <property type="match status" value="1"/>
</dbReference>
<dbReference type="RefSeq" id="WP_006928628.1">
    <property type="nucleotide sequence ID" value="NZ_CM001402.1"/>
</dbReference>
<keyword evidence="8 10" id="KW-0411">Iron-sulfur</keyword>
<reference evidence="12 15" key="2">
    <citation type="submission" date="2016-11" db="EMBL/GenBank/DDBJ databases">
        <title>Genomic analysis of Caldithrix abyssi and proposal of a novel bacterial phylum Caldithrichaeota.</title>
        <authorList>
            <person name="Kublanov I."/>
            <person name="Sigalova O."/>
            <person name="Gavrilov S."/>
            <person name="Lebedinsky A."/>
            <person name="Ivanova N."/>
            <person name="Daum C."/>
            <person name="Reddy T."/>
            <person name="Klenk H.P."/>
            <person name="Goker M."/>
            <person name="Reva O."/>
            <person name="Miroshnichenko M."/>
            <person name="Kyprides N."/>
            <person name="Woyke T."/>
            <person name="Gelfand M."/>
        </authorList>
    </citation>
    <scope>NUCLEOTIDE SEQUENCE [LARGE SCALE GENOMIC DNA]</scope>
    <source>
        <strain evidence="12 15">LF13</strain>
    </source>
</reference>
<feature type="domain" description="Radical SAM core" evidence="11">
    <location>
        <begin position="6"/>
        <end position="242"/>
    </location>
</feature>
<dbReference type="OrthoDB" id="9808022at2"/>
<dbReference type="EMBL" id="CP018099">
    <property type="protein sequence ID" value="APF17382.1"/>
    <property type="molecule type" value="Genomic_DNA"/>
</dbReference>
<dbReference type="STRING" id="880073.Cabys_631"/>
<evidence type="ECO:0000256" key="6">
    <source>
        <dbReference type="ARBA" id="ARBA00022723"/>
    </source>
</evidence>
<dbReference type="PROSITE" id="PS51918">
    <property type="entry name" value="RADICAL_SAM"/>
    <property type="match status" value="1"/>
</dbReference>
<dbReference type="GO" id="GO:0005737">
    <property type="term" value="C:cytoplasm"/>
    <property type="evidence" value="ECO:0007669"/>
    <property type="project" value="UniProtKB-SubCell"/>
</dbReference>
<keyword evidence="14" id="KW-1185">Reference proteome</keyword>
<keyword evidence="10" id="KW-0004">4Fe-4S</keyword>